<proteinExistence type="predicted"/>
<dbReference type="SUPFAM" id="SSF57756">
    <property type="entry name" value="Retrovirus zinc finger-like domains"/>
    <property type="match status" value="1"/>
</dbReference>
<dbReference type="EMBL" id="QJKJ01010729">
    <property type="protein sequence ID" value="RDX72865.1"/>
    <property type="molecule type" value="Genomic_DNA"/>
</dbReference>
<dbReference type="GO" id="GO:0003676">
    <property type="term" value="F:nucleic acid binding"/>
    <property type="evidence" value="ECO:0007669"/>
    <property type="project" value="InterPro"/>
</dbReference>
<evidence type="ECO:0000259" key="2">
    <source>
        <dbReference type="SMART" id="SM00343"/>
    </source>
</evidence>
<dbReference type="GO" id="GO:0008270">
    <property type="term" value="F:zinc ion binding"/>
    <property type="evidence" value="ECO:0007669"/>
    <property type="project" value="InterPro"/>
</dbReference>
<name>A0A371F3P6_MUCPR</name>
<dbReference type="InterPro" id="IPR005162">
    <property type="entry name" value="Retrotrans_gag_dom"/>
</dbReference>
<feature type="non-terminal residue" evidence="3">
    <location>
        <position position="1"/>
    </location>
</feature>
<feature type="compositionally biased region" description="Low complexity" evidence="1">
    <location>
        <begin position="202"/>
        <end position="220"/>
    </location>
</feature>
<dbReference type="PANTHER" id="PTHR35046:SF9">
    <property type="entry name" value="RNA-DIRECTED DNA POLYMERASE"/>
    <property type="match status" value="1"/>
</dbReference>
<evidence type="ECO:0000313" key="4">
    <source>
        <dbReference type="Proteomes" id="UP000257109"/>
    </source>
</evidence>
<organism evidence="3 4">
    <name type="scientific">Mucuna pruriens</name>
    <name type="common">Velvet bean</name>
    <name type="synonym">Dolichos pruriens</name>
    <dbReference type="NCBI Taxonomy" id="157652"/>
    <lineage>
        <taxon>Eukaryota</taxon>
        <taxon>Viridiplantae</taxon>
        <taxon>Streptophyta</taxon>
        <taxon>Embryophyta</taxon>
        <taxon>Tracheophyta</taxon>
        <taxon>Spermatophyta</taxon>
        <taxon>Magnoliopsida</taxon>
        <taxon>eudicotyledons</taxon>
        <taxon>Gunneridae</taxon>
        <taxon>Pentapetalae</taxon>
        <taxon>rosids</taxon>
        <taxon>fabids</taxon>
        <taxon>Fabales</taxon>
        <taxon>Fabaceae</taxon>
        <taxon>Papilionoideae</taxon>
        <taxon>50 kb inversion clade</taxon>
        <taxon>NPAAA clade</taxon>
        <taxon>indigoferoid/millettioid clade</taxon>
        <taxon>Phaseoleae</taxon>
        <taxon>Mucuna</taxon>
    </lineage>
</organism>
<dbReference type="Pfam" id="PF00098">
    <property type="entry name" value="zf-CCHC"/>
    <property type="match status" value="1"/>
</dbReference>
<evidence type="ECO:0000313" key="3">
    <source>
        <dbReference type="EMBL" id="RDX72865.1"/>
    </source>
</evidence>
<feature type="domain" description="CCHC-type" evidence="2">
    <location>
        <begin position="258"/>
        <end position="274"/>
    </location>
</feature>
<dbReference type="AlphaFoldDB" id="A0A371F3P6"/>
<protein>
    <recommendedName>
        <fullName evidence="2">CCHC-type domain-containing protein</fullName>
    </recommendedName>
</protein>
<feature type="region of interest" description="Disordered" evidence="1">
    <location>
        <begin position="26"/>
        <end position="46"/>
    </location>
</feature>
<dbReference type="SMART" id="SM00343">
    <property type="entry name" value="ZnF_C2HC"/>
    <property type="match status" value="1"/>
</dbReference>
<dbReference type="Proteomes" id="UP000257109">
    <property type="component" value="Unassembled WGS sequence"/>
</dbReference>
<dbReference type="InterPro" id="IPR036875">
    <property type="entry name" value="Znf_CCHC_sf"/>
</dbReference>
<dbReference type="InterPro" id="IPR001878">
    <property type="entry name" value="Znf_CCHC"/>
</dbReference>
<comment type="caution">
    <text evidence="3">The sequence shown here is derived from an EMBL/GenBank/DDBJ whole genome shotgun (WGS) entry which is preliminary data.</text>
</comment>
<feature type="region of interest" description="Disordered" evidence="1">
    <location>
        <begin position="201"/>
        <end position="220"/>
    </location>
</feature>
<dbReference type="CDD" id="cd00303">
    <property type="entry name" value="retropepsin_like"/>
    <property type="match status" value="1"/>
</dbReference>
<keyword evidence="4" id="KW-1185">Reference proteome</keyword>
<accession>A0A371F3P6</accession>
<reference evidence="3" key="1">
    <citation type="submission" date="2018-05" db="EMBL/GenBank/DDBJ databases">
        <title>Draft genome of Mucuna pruriens seed.</title>
        <authorList>
            <person name="Nnadi N.E."/>
            <person name="Vos R."/>
            <person name="Hasami M.H."/>
            <person name="Devisetty U.K."/>
            <person name="Aguiy J.C."/>
        </authorList>
    </citation>
    <scope>NUCLEOTIDE SEQUENCE [LARGE SCALE GENOMIC DNA]</scope>
    <source>
        <strain evidence="3">JCA_2017</strain>
    </source>
</reference>
<feature type="region of interest" description="Disordered" evidence="1">
    <location>
        <begin position="285"/>
        <end position="305"/>
    </location>
</feature>
<dbReference type="Pfam" id="PF03732">
    <property type="entry name" value="Retrotrans_gag"/>
    <property type="match status" value="1"/>
</dbReference>
<dbReference type="PANTHER" id="PTHR35046">
    <property type="entry name" value="ZINC KNUCKLE (CCHC-TYPE) FAMILY PROTEIN"/>
    <property type="match status" value="1"/>
</dbReference>
<dbReference type="OrthoDB" id="1731207at2759"/>
<evidence type="ECO:0000256" key="1">
    <source>
        <dbReference type="SAM" id="MobiDB-lite"/>
    </source>
</evidence>
<gene>
    <name evidence="3" type="ORF">CR513_47593</name>
</gene>
<sequence length="462" mass="53498">MRREEGEWDVDLKLFIKLDNLQPIPKYRSSTSQHNVEEEEKEYSNGRYNENEWRRKGEPGRDNYLDNIKMTIPTFQGKNDPELYLEWERKVQHVHRNGERPIRTWEDMKSIMRRRFVPSHYHRDLHKKLQSLTQGSMSVEDYYKEMEIAMTRANVKENHDVTMARFIGGLKKEIADVVELHHYMEMEDLLHKAIQVERQLKSRSSSKFASSSSSSWRSNWKNNSVVTNPKEDVIVKYSNAPPKGNIDIDTSYRSHNIKCFRCQGVEHIASQCPNKRAIIMMDNGEVESESSSDDEMPPLEDSSDVEAAEPVDGVVLDTRHALSIQPKEDGDVEPREHISHTRCLVQGKVCNMIQDGGSCTNVANTILVEKINLQIAKHPRSYKLQWLNNIGEVNVDKQVSVPFGIENYKDEVLCDVVLMEAGHIFLGRPWQLDHKDYTNCLPFIYNELNITLTPLSPNKVCE</sequence>